<proteinExistence type="predicted"/>
<name>A0AAW2VEP1_9LAMI</name>
<evidence type="ECO:0000313" key="1">
    <source>
        <dbReference type="EMBL" id="KAL0427608.1"/>
    </source>
</evidence>
<accession>A0AAW2VEP1</accession>
<dbReference type="EMBL" id="JACGWN010000010">
    <property type="protein sequence ID" value="KAL0427608.1"/>
    <property type="molecule type" value="Genomic_DNA"/>
</dbReference>
<sequence length="101" mass="11159">MAAGEVAPNPIIPKIIVLEFIDPELFVHEVEGPQYCHKKKSKHKHQSKILARTNPACAVNGPHRALKKKGRPRLQLAKLRRKTICATSTSLPPGGKKLVIN</sequence>
<reference evidence="1" key="2">
    <citation type="journal article" date="2024" name="Plant">
        <title>Genomic evolution and insights into agronomic trait innovations of Sesamum species.</title>
        <authorList>
            <person name="Miao H."/>
            <person name="Wang L."/>
            <person name="Qu L."/>
            <person name="Liu H."/>
            <person name="Sun Y."/>
            <person name="Le M."/>
            <person name="Wang Q."/>
            <person name="Wei S."/>
            <person name="Zheng Y."/>
            <person name="Lin W."/>
            <person name="Duan Y."/>
            <person name="Cao H."/>
            <person name="Xiong S."/>
            <person name="Wang X."/>
            <person name="Wei L."/>
            <person name="Li C."/>
            <person name="Ma Q."/>
            <person name="Ju M."/>
            <person name="Zhao R."/>
            <person name="Li G."/>
            <person name="Mu C."/>
            <person name="Tian Q."/>
            <person name="Mei H."/>
            <person name="Zhang T."/>
            <person name="Gao T."/>
            <person name="Zhang H."/>
        </authorList>
    </citation>
    <scope>NUCLEOTIDE SEQUENCE</scope>
    <source>
        <strain evidence="1">KEN1</strain>
    </source>
</reference>
<organism evidence="1">
    <name type="scientific">Sesamum latifolium</name>
    <dbReference type="NCBI Taxonomy" id="2727402"/>
    <lineage>
        <taxon>Eukaryota</taxon>
        <taxon>Viridiplantae</taxon>
        <taxon>Streptophyta</taxon>
        <taxon>Embryophyta</taxon>
        <taxon>Tracheophyta</taxon>
        <taxon>Spermatophyta</taxon>
        <taxon>Magnoliopsida</taxon>
        <taxon>eudicotyledons</taxon>
        <taxon>Gunneridae</taxon>
        <taxon>Pentapetalae</taxon>
        <taxon>asterids</taxon>
        <taxon>lamiids</taxon>
        <taxon>Lamiales</taxon>
        <taxon>Pedaliaceae</taxon>
        <taxon>Sesamum</taxon>
    </lineage>
</organism>
<dbReference type="AlphaFoldDB" id="A0AAW2VEP1"/>
<gene>
    <name evidence="1" type="ORF">Slati_2935600</name>
</gene>
<reference evidence="1" key="1">
    <citation type="submission" date="2020-06" db="EMBL/GenBank/DDBJ databases">
        <authorList>
            <person name="Li T."/>
            <person name="Hu X."/>
            <person name="Zhang T."/>
            <person name="Song X."/>
            <person name="Zhang H."/>
            <person name="Dai N."/>
            <person name="Sheng W."/>
            <person name="Hou X."/>
            <person name="Wei L."/>
        </authorList>
    </citation>
    <scope>NUCLEOTIDE SEQUENCE</scope>
    <source>
        <strain evidence="1">KEN1</strain>
        <tissue evidence="1">Leaf</tissue>
    </source>
</reference>
<comment type="caution">
    <text evidence="1">The sequence shown here is derived from an EMBL/GenBank/DDBJ whole genome shotgun (WGS) entry which is preliminary data.</text>
</comment>
<protein>
    <submittedName>
        <fullName evidence="1">Uncharacterized protein</fullName>
    </submittedName>
</protein>